<gene>
    <name evidence="2" type="ORF">I5Q84_13090</name>
</gene>
<dbReference type="Proteomes" id="UP000595792">
    <property type="component" value="Chromosome"/>
</dbReference>
<dbReference type="RefSeq" id="WP_065535288.1">
    <property type="nucleotide sequence ID" value="NZ_CP015406.2"/>
</dbReference>
<dbReference type="InterPro" id="IPR019096">
    <property type="entry name" value="YopX_protein"/>
</dbReference>
<sequence length="148" mass="16467">MTREILFKAKRLDNGEWVEGNIVDVPEDADFMPGAYILPRLVSARADPPTKGIMLGGFFEVDPSTVCEYTGLTDKDGKKIFEGDVCLCPYIDPIFLAPWSEENSEKCKVSFERGAFIVEYEEKANILLSALSEKIEIIGSIHDGEGEQ</sequence>
<proteinExistence type="predicted"/>
<dbReference type="Pfam" id="PF09643">
    <property type="entry name" value="YopX"/>
    <property type="match status" value="1"/>
</dbReference>
<dbReference type="Gene3D" id="2.30.30.290">
    <property type="entry name" value="YopX-like domains"/>
    <property type="match status" value="1"/>
</dbReference>
<protein>
    <recommendedName>
        <fullName evidence="1">YopX protein domain-containing protein</fullName>
    </recommendedName>
</protein>
<dbReference type="KEGG" id="fpla:A4U99_14525"/>
<organism evidence="2 3">
    <name type="scientific">Flavonifractor plautii</name>
    <name type="common">Fusobacterium plautii</name>
    <dbReference type="NCBI Taxonomy" id="292800"/>
    <lineage>
        <taxon>Bacteria</taxon>
        <taxon>Bacillati</taxon>
        <taxon>Bacillota</taxon>
        <taxon>Clostridia</taxon>
        <taxon>Eubacteriales</taxon>
        <taxon>Oscillospiraceae</taxon>
        <taxon>Flavonifractor</taxon>
    </lineage>
</organism>
<dbReference type="InterPro" id="IPR023385">
    <property type="entry name" value="YopX-like_C"/>
</dbReference>
<reference evidence="2 3" key="1">
    <citation type="submission" date="2020-11" db="EMBL/GenBank/DDBJ databases">
        <title>Closed and high quality bacterial genomes of the OMM12 community.</title>
        <authorList>
            <person name="Marbouty M."/>
            <person name="Lamy-Besnier Q."/>
            <person name="Debarbieux L."/>
            <person name="Koszul R."/>
        </authorList>
    </citation>
    <scope>NUCLEOTIDE SEQUENCE [LARGE SCALE GENOMIC DNA]</scope>
    <source>
        <strain evidence="2 3">YL31</strain>
    </source>
</reference>
<accession>A0AAX1KGB9</accession>
<feature type="domain" description="YopX protein" evidence="1">
    <location>
        <begin position="64"/>
        <end position="143"/>
    </location>
</feature>
<evidence type="ECO:0000259" key="1">
    <source>
        <dbReference type="Pfam" id="PF09643"/>
    </source>
</evidence>
<dbReference type="AlphaFoldDB" id="A0AAX1KGB9"/>
<name>A0AAX1KGB9_FLAPL</name>
<dbReference type="SUPFAM" id="SSF159006">
    <property type="entry name" value="YopX-like"/>
    <property type="match status" value="1"/>
</dbReference>
<evidence type="ECO:0000313" key="2">
    <source>
        <dbReference type="EMBL" id="QQR04909.1"/>
    </source>
</evidence>
<dbReference type="EMBL" id="CP065315">
    <property type="protein sequence ID" value="QQR04909.1"/>
    <property type="molecule type" value="Genomic_DNA"/>
</dbReference>
<evidence type="ECO:0000313" key="3">
    <source>
        <dbReference type="Proteomes" id="UP000595792"/>
    </source>
</evidence>